<dbReference type="RefSeq" id="WP_251739171.1">
    <property type="nucleotide sequence ID" value="NZ_JBHUOJ010000032.1"/>
</dbReference>
<reference evidence="2" key="1">
    <citation type="journal article" date="2019" name="Int. J. Syst. Evol. Microbiol.">
        <title>The Global Catalogue of Microorganisms (GCM) 10K type strain sequencing project: providing services to taxonomists for standard genome sequencing and annotation.</title>
        <authorList>
            <consortium name="The Broad Institute Genomics Platform"/>
            <consortium name="The Broad Institute Genome Sequencing Center for Infectious Disease"/>
            <person name="Wu L."/>
            <person name="Ma J."/>
        </authorList>
    </citation>
    <scope>NUCLEOTIDE SEQUENCE [LARGE SCALE GENOMIC DNA]</scope>
    <source>
        <strain evidence="2">KCTC 52925</strain>
    </source>
</reference>
<protein>
    <submittedName>
        <fullName evidence="1">Uncharacterized protein</fullName>
    </submittedName>
</protein>
<name>A0ABW5X9Z0_9FLAO</name>
<evidence type="ECO:0000313" key="2">
    <source>
        <dbReference type="Proteomes" id="UP001597438"/>
    </source>
</evidence>
<comment type="caution">
    <text evidence="1">The sequence shown here is derived from an EMBL/GenBank/DDBJ whole genome shotgun (WGS) entry which is preliminary data.</text>
</comment>
<sequence length="67" mass="7817">MQIERTNKEILIRLSSGTDLVGLQRILDYLKFREIASKSKASQEQIDELATESKESWWSKNKSRFGK</sequence>
<keyword evidence="2" id="KW-1185">Reference proteome</keyword>
<dbReference type="EMBL" id="JBHUOJ010000032">
    <property type="protein sequence ID" value="MFD2834193.1"/>
    <property type="molecule type" value="Genomic_DNA"/>
</dbReference>
<gene>
    <name evidence="1" type="ORF">ACFSYS_12930</name>
</gene>
<accession>A0ABW5X9Z0</accession>
<organism evidence="1 2">
    <name type="scientific">Christiangramia antarctica</name>
    <dbReference type="NCBI Taxonomy" id="2058158"/>
    <lineage>
        <taxon>Bacteria</taxon>
        <taxon>Pseudomonadati</taxon>
        <taxon>Bacteroidota</taxon>
        <taxon>Flavobacteriia</taxon>
        <taxon>Flavobacteriales</taxon>
        <taxon>Flavobacteriaceae</taxon>
        <taxon>Christiangramia</taxon>
    </lineage>
</organism>
<dbReference type="Proteomes" id="UP001597438">
    <property type="component" value="Unassembled WGS sequence"/>
</dbReference>
<evidence type="ECO:0000313" key="1">
    <source>
        <dbReference type="EMBL" id="MFD2834193.1"/>
    </source>
</evidence>
<proteinExistence type="predicted"/>